<evidence type="ECO:0000259" key="2">
    <source>
        <dbReference type="Pfam" id="PF25547"/>
    </source>
</evidence>
<feature type="compositionally biased region" description="Basic and acidic residues" evidence="1">
    <location>
        <begin position="573"/>
        <end position="586"/>
    </location>
</feature>
<feature type="region of interest" description="Disordered" evidence="1">
    <location>
        <begin position="565"/>
        <end position="719"/>
    </location>
</feature>
<dbReference type="InterPro" id="IPR057746">
    <property type="entry name" value="CpnT-like_N"/>
</dbReference>
<keyword evidence="4" id="KW-1185">Reference proteome</keyword>
<feature type="compositionally biased region" description="Low complexity" evidence="1">
    <location>
        <begin position="462"/>
        <end position="478"/>
    </location>
</feature>
<sequence>MGLYLPPELSWLGYIAGAPWPQGDEDGLWAMGDAWQQAADQVRALITAVEQAQRDTAAAYPSGTGSDQIAQSFGELEQGTGSLADLADQLAQAATACTGTGTQLQATKLTIIVSLVMLGYEIMMAWLFPPTAPAVEASAIGATRLFVQQLVEQTFGRIAAWVERLIDALREFAPFIVRAEQILSDTKAAVVRSIENVGNRAATAISDVAGDTVADVVSYLPKLAWDKGLDTMVFSVKQDLAVQLIQIAEGKKKGLDWEELGVSAAASLAGTLAGVPLANFAAKNFDRLAVGVFGADVSGGLAGGVRGAFAGSFGGLASGVAGNIVSDLAYTGSLDPSGWGASLIGGVARGAAVGTTKGSVGELGLKAPGAGADRADVNPDDGLRGPTTTRSADGRTTTTGRTTTVTTGSGDGAVTTRGPDGVTTTTRAGATTRTSTDDQGRTITETSAGDGSVTRTVTRPDGTGTSETTRAGATTTTELDAAGNPVSTTTEQGLVTTTRAGGVAVTQDALGTETTTGTDGATCTVRIGSGGDRQATDEHLSHLPEQQGNPHQDHQDYLAHNKTQARLSQFRSQQRDSEAQGKRDDLGVTQDRASRWLQQRQQREPQRPNETQEQRAECQGTERAELAAAHQRASNALDSKLARNVQTTQQGASLRAKTRPKQHKESYAEPAGFTAVAAPSSWPGDSRPSTGPHAGGGSGGGAGPDGGGDHPNGCADLDAAPDFYRGILSTLAGAERWPATDSGNPRDAPG</sequence>
<organism evidence="3 4">
    <name type="scientific">Nocardia albiluteola</name>
    <dbReference type="NCBI Taxonomy" id="2842303"/>
    <lineage>
        <taxon>Bacteria</taxon>
        <taxon>Bacillati</taxon>
        <taxon>Actinomycetota</taxon>
        <taxon>Actinomycetes</taxon>
        <taxon>Mycobacteriales</taxon>
        <taxon>Nocardiaceae</taxon>
        <taxon>Nocardia</taxon>
    </lineage>
</organism>
<feature type="domain" description="Outer membrane channel protein CpnT-like N-terminal" evidence="2">
    <location>
        <begin position="17"/>
        <end position="138"/>
    </location>
</feature>
<feature type="region of interest" description="Disordered" evidence="1">
    <location>
        <begin position="508"/>
        <end position="537"/>
    </location>
</feature>
<dbReference type="RefSeq" id="WP_215921497.1">
    <property type="nucleotide sequence ID" value="NZ_JAHKNI010000010.1"/>
</dbReference>
<dbReference type="Pfam" id="PF25547">
    <property type="entry name" value="WXG100_2"/>
    <property type="match status" value="1"/>
</dbReference>
<accession>A0ABS6B513</accession>
<proteinExistence type="predicted"/>
<name>A0ABS6B513_9NOCA</name>
<dbReference type="Proteomes" id="UP000733379">
    <property type="component" value="Unassembled WGS sequence"/>
</dbReference>
<feature type="compositionally biased region" description="Gly residues" evidence="1">
    <location>
        <begin position="693"/>
        <end position="710"/>
    </location>
</feature>
<dbReference type="EMBL" id="JAHKNI010000010">
    <property type="protein sequence ID" value="MBU3065391.1"/>
    <property type="molecule type" value="Genomic_DNA"/>
</dbReference>
<feature type="compositionally biased region" description="Basic and acidic residues" evidence="1">
    <location>
        <begin position="601"/>
        <end position="625"/>
    </location>
</feature>
<reference evidence="3 4" key="1">
    <citation type="submission" date="2021-06" db="EMBL/GenBank/DDBJ databases">
        <title>Actinomycetes sequencing.</title>
        <authorList>
            <person name="Shan Q."/>
        </authorList>
    </citation>
    <scope>NUCLEOTIDE SEQUENCE [LARGE SCALE GENOMIC DNA]</scope>
    <source>
        <strain evidence="3 4">NEAU-G5</strain>
    </source>
</reference>
<evidence type="ECO:0000313" key="4">
    <source>
        <dbReference type="Proteomes" id="UP000733379"/>
    </source>
</evidence>
<evidence type="ECO:0000313" key="3">
    <source>
        <dbReference type="EMBL" id="MBU3065391.1"/>
    </source>
</evidence>
<feature type="compositionally biased region" description="Basic and acidic residues" evidence="1">
    <location>
        <begin position="373"/>
        <end position="383"/>
    </location>
</feature>
<feature type="compositionally biased region" description="Low complexity" evidence="1">
    <location>
        <begin position="508"/>
        <end position="524"/>
    </location>
</feature>
<evidence type="ECO:0000256" key="1">
    <source>
        <dbReference type="SAM" id="MobiDB-lite"/>
    </source>
</evidence>
<gene>
    <name evidence="3" type="ORF">KO481_28170</name>
</gene>
<feature type="region of interest" description="Disordered" evidence="1">
    <location>
        <begin position="364"/>
        <end position="493"/>
    </location>
</feature>
<feature type="compositionally biased region" description="Low complexity" evidence="1">
    <location>
        <begin position="387"/>
        <end position="434"/>
    </location>
</feature>
<protein>
    <recommendedName>
        <fullName evidence="2">Outer membrane channel protein CpnT-like N-terminal domain-containing protein</fullName>
    </recommendedName>
</protein>
<comment type="caution">
    <text evidence="3">The sequence shown here is derived from an EMBL/GenBank/DDBJ whole genome shotgun (WGS) entry which is preliminary data.</text>
</comment>
<feature type="compositionally biased region" description="Polar residues" evidence="1">
    <location>
        <begin position="441"/>
        <end position="457"/>
    </location>
</feature>